<evidence type="ECO:0000256" key="1">
    <source>
        <dbReference type="ARBA" id="ARBA00003819"/>
    </source>
</evidence>
<dbReference type="EMBL" id="CP031146">
    <property type="protein sequence ID" value="AXM95404.1"/>
    <property type="molecule type" value="Genomic_DNA"/>
</dbReference>
<dbReference type="PRINTS" id="PR01727">
    <property type="entry name" value="DNABINDINGHU"/>
</dbReference>
<dbReference type="InterPro" id="IPR010992">
    <property type="entry name" value="IHF-like_DNA-bd_dom_sf"/>
</dbReference>
<dbReference type="Gene3D" id="4.10.520.10">
    <property type="entry name" value="IHF-like DNA-binding proteins"/>
    <property type="match status" value="1"/>
</dbReference>
<evidence type="ECO:0000313" key="8">
    <source>
        <dbReference type="Proteomes" id="UP000256503"/>
    </source>
</evidence>
<dbReference type="CDD" id="cd13831">
    <property type="entry name" value="HU"/>
    <property type="match status" value="1"/>
</dbReference>
<comment type="function">
    <text evidence="1">Histone-like DNA-binding protein which is capable of wrapping DNA to stabilize it, and thus to prevent its denaturation under extreme environmental conditions.</text>
</comment>
<name>A0AAD0QWB9_PSEDL</name>
<dbReference type="AlphaFoldDB" id="A0AAD0QWB9"/>
<reference evidence="7 8" key="1">
    <citation type="submission" date="2018-07" db="EMBL/GenBank/DDBJ databases">
        <title>Complete genome sequence of a Pseudomonas plecoglossicida strain pathogenic to the marine fish, Larimichthys crocea.</title>
        <authorList>
            <person name="Tao Z."/>
        </authorList>
    </citation>
    <scope>NUCLEOTIDE SEQUENCE [LARGE SCALE GENOMIC DNA]</scope>
    <source>
        <strain evidence="7 8">XSDHY-P</strain>
    </source>
</reference>
<proteinExistence type="inferred from homology"/>
<dbReference type="GO" id="GO:0003677">
    <property type="term" value="F:DNA binding"/>
    <property type="evidence" value="ECO:0007669"/>
    <property type="project" value="UniProtKB-KW"/>
</dbReference>
<organism evidence="7 8">
    <name type="scientific">Pseudomonas plecoglossicida</name>
    <dbReference type="NCBI Taxonomy" id="70775"/>
    <lineage>
        <taxon>Bacteria</taxon>
        <taxon>Pseudomonadati</taxon>
        <taxon>Pseudomonadota</taxon>
        <taxon>Gammaproteobacteria</taxon>
        <taxon>Pseudomonadales</taxon>
        <taxon>Pseudomonadaceae</taxon>
        <taxon>Pseudomonas</taxon>
    </lineage>
</organism>
<evidence type="ECO:0000256" key="2">
    <source>
        <dbReference type="ARBA" id="ARBA00010529"/>
    </source>
</evidence>
<sequence length="90" mass="9632">MNKKQLIHAVAEMTGLTKTKAKIVVDVVVDSLSTKLANGEEIMLAGFGKFSVTPVPERSGRNPQTGNKLVIAARNKPVFKDGKGLKEAVN</sequence>
<dbReference type="Pfam" id="PF00216">
    <property type="entry name" value="Bac_DNA_binding"/>
    <property type="match status" value="1"/>
</dbReference>
<dbReference type="SUPFAM" id="SSF47729">
    <property type="entry name" value="IHF-like DNA-binding proteins"/>
    <property type="match status" value="1"/>
</dbReference>
<dbReference type="RefSeq" id="WP_016392748.1">
    <property type="nucleotide sequence ID" value="NZ_CP031146.1"/>
</dbReference>
<evidence type="ECO:0000256" key="3">
    <source>
        <dbReference type="ARBA" id="ARBA00011870"/>
    </source>
</evidence>
<evidence type="ECO:0000313" key="7">
    <source>
        <dbReference type="EMBL" id="AXM95404.1"/>
    </source>
</evidence>
<dbReference type="PANTHER" id="PTHR33175">
    <property type="entry name" value="DNA-BINDING PROTEIN HU"/>
    <property type="match status" value="1"/>
</dbReference>
<comment type="similarity">
    <text evidence="2 6">Belongs to the bacterial histone-like protein family.</text>
</comment>
<evidence type="ECO:0000256" key="4">
    <source>
        <dbReference type="ARBA" id="ARBA00023067"/>
    </source>
</evidence>
<accession>A0AAD0QWB9</accession>
<keyword evidence="4" id="KW-0226">DNA condensation</keyword>
<dbReference type="PANTHER" id="PTHR33175:SF3">
    <property type="entry name" value="DNA-BINDING PROTEIN HU-BETA"/>
    <property type="match status" value="1"/>
</dbReference>
<dbReference type="Proteomes" id="UP000256503">
    <property type="component" value="Chromosome"/>
</dbReference>
<dbReference type="GeneID" id="49612984"/>
<evidence type="ECO:0000256" key="6">
    <source>
        <dbReference type="RuleBase" id="RU003939"/>
    </source>
</evidence>
<evidence type="ECO:0000256" key="5">
    <source>
        <dbReference type="ARBA" id="ARBA00023125"/>
    </source>
</evidence>
<dbReference type="GO" id="GO:0030261">
    <property type="term" value="P:chromosome condensation"/>
    <property type="evidence" value="ECO:0007669"/>
    <property type="project" value="UniProtKB-KW"/>
</dbReference>
<keyword evidence="5 7" id="KW-0238">DNA-binding</keyword>
<protein>
    <submittedName>
        <fullName evidence="7">HU family DNA-binding protein</fullName>
    </submittedName>
</protein>
<dbReference type="InterPro" id="IPR000119">
    <property type="entry name" value="Hist_DNA-bd"/>
</dbReference>
<gene>
    <name evidence="7" type="ORF">DVB73_06090</name>
</gene>
<dbReference type="SMART" id="SM00411">
    <property type="entry name" value="BHL"/>
    <property type="match status" value="1"/>
</dbReference>
<dbReference type="GO" id="GO:0030527">
    <property type="term" value="F:structural constituent of chromatin"/>
    <property type="evidence" value="ECO:0007669"/>
    <property type="project" value="InterPro"/>
</dbReference>
<comment type="subunit">
    <text evidence="3">Heterodimer of an alpha and a beta chain.</text>
</comment>